<dbReference type="Proteomes" id="UP001628192">
    <property type="component" value="Unassembled WGS sequence"/>
</dbReference>
<evidence type="ECO:0000313" key="2">
    <source>
        <dbReference type="EMBL" id="GAB1253015.1"/>
    </source>
</evidence>
<dbReference type="SUPFAM" id="SSF53098">
    <property type="entry name" value="Ribonuclease H-like"/>
    <property type="match status" value="1"/>
</dbReference>
<accession>A0ABQ0E5J2</accession>
<keyword evidence="3" id="KW-1185">Reference proteome</keyword>
<protein>
    <recommendedName>
        <fullName evidence="4">Transposase</fullName>
    </recommendedName>
</protein>
<feature type="compositionally biased region" description="Pro residues" evidence="1">
    <location>
        <begin position="103"/>
        <end position="112"/>
    </location>
</feature>
<evidence type="ECO:0008006" key="4">
    <source>
        <dbReference type="Google" id="ProtNLM"/>
    </source>
</evidence>
<dbReference type="PANTHER" id="PTHR47515:SF2">
    <property type="entry name" value="INTEGRASE CORE DOMAIN PROTEIN"/>
    <property type="match status" value="1"/>
</dbReference>
<gene>
    <name evidence="2" type="ORF">Defa_05020</name>
</gene>
<sequence>MKTSRFKPRRRLKREKPEPLAVPKAINQVWSMDFMHDQLQNGRCIRLLNVIDDFNREGLGIEIDFSLPYAYGRARMRYRTAMFTGRFSSAVGTMRLASKPHDVPCPLPPDPLSPEFHE</sequence>
<reference evidence="2 3" key="1">
    <citation type="journal article" date="2025" name="Int. J. Syst. Evol. Microbiol.">
        <title>Desulfovibrio falkowii sp. nov., Porphyromonas miyakawae sp. nov., Mediterraneibacter flintii sp. nov. and Owariibacterium komagatae gen. nov., sp. nov., isolated from human faeces.</title>
        <authorList>
            <person name="Hamaguchi T."/>
            <person name="Ohara M."/>
            <person name="Hisatomi A."/>
            <person name="Sekiguchi K."/>
            <person name="Takeda J.I."/>
            <person name="Ueyama J."/>
            <person name="Ito M."/>
            <person name="Nishiwaki H."/>
            <person name="Ogi T."/>
            <person name="Hirayama M."/>
            <person name="Ohkuma M."/>
            <person name="Sakamoto M."/>
            <person name="Ohno K."/>
        </authorList>
    </citation>
    <scope>NUCLEOTIDE SEQUENCE [LARGE SCALE GENOMIC DNA]</scope>
    <source>
        <strain evidence="2 3">13CB8C</strain>
    </source>
</reference>
<evidence type="ECO:0000313" key="3">
    <source>
        <dbReference type="Proteomes" id="UP001628192"/>
    </source>
</evidence>
<name>A0ABQ0E5J2_9BACT</name>
<evidence type="ECO:0000256" key="1">
    <source>
        <dbReference type="SAM" id="MobiDB-lite"/>
    </source>
</evidence>
<comment type="caution">
    <text evidence="2">The sequence shown here is derived from an EMBL/GenBank/DDBJ whole genome shotgun (WGS) entry which is preliminary data.</text>
</comment>
<feature type="region of interest" description="Disordered" evidence="1">
    <location>
        <begin position="99"/>
        <end position="118"/>
    </location>
</feature>
<dbReference type="InterPro" id="IPR012337">
    <property type="entry name" value="RNaseH-like_sf"/>
</dbReference>
<dbReference type="EMBL" id="BAAFSG010000001">
    <property type="protein sequence ID" value="GAB1253015.1"/>
    <property type="molecule type" value="Genomic_DNA"/>
</dbReference>
<organism evidence="2 3">
    <name type="scientific">Desulfovibrio falkowii</name>
    <dbReference type="NCBI Taxonomy" id="3136602"/>
    <lineage>
        <taxon>Bacteria</taxon>
        <taxon>Pseudomonadati</taxon>
        <taxon>Thermodesulfobacteriota</taxon>
        <taxon>Desulfovibrionia</taxon>
        <taxon>Desulfovibrionales</taxon>
        <taxon>Desulfovibrionaceae</taxon>
        <taxon>Desulfovibrio</taxon>
    </lineage>
</organism>
<proteinExistence type="predicted"/>
<dbReference type="PANTHER" id="PTHR47515">
    <property type="entry name" value="LOW CALCIUM RESPONSE LOCUS PROTEIN T"/>
    <property type="match status" value="1"/>
</dbReference>